<feature type="transmembrane region" description="Helical" evidence="6">
    <location>
        <begin position="97"/>
        <end position="115"/>
    </location>
</feature>
<gene>
    <name evidence="8" type="ORF">WOB96_12285</name>
</gene>
<comment type="subcellular location">
    <subcellularLocation>
        <location evidence="1">Cell membrane</location>
        <topology evidence="1">Multi-pass membrane protein</topology>
    </subcellularLocation>
</comment>
<feature type="transmembrane region" description="Helical" evidence="6">
    <location>
        <begin position="228"/>
        <end position="251"/>
    </location>
</feature>
<feature type="domain" description="Copper resistance protein D" evidence="7">
    <location>
        <begin position="191"/>
        <end position="289"/>
    </location>
</feature>
<feature type="transmembrane region" description="Helical" evidence="6">
    <location>
        <begin position="127"/>
        <end position="147"/>
    </location>
</feature>
<reference evidence="8 9" key="1">
    <citation type="submission" date="2024-04" db="EMBL/GenBank/DDBJ databases">
        <authorList>
            <person name="Abashina T."/>
            <person name="Shaikin A."/>
        </authorList>
    </citation>
    <scope>NUCLEOTIDE SEQUENCE [LARGE SCALE GENOMIC DNA]</scope>
    <source>
        <strain evidence="8 9">AAFK</strain>
    </source>
</reference>
<protein>
    <submittedName>
        <fullName evidence="8">CopD family protein</fullName>
    </submittedName>
</protein>
<evidence type="ECO:0000256" key="1">
    <source>
        <dbReference type="ARBA" id="ARBA00004651"/>
    </source>
</evidence>
<dbReference type="InterPro" id="IPR008457">
    <property type="entry name" value="Cu-R_CopD_dom"/>
</dbReference>
<dbReference type="Proteomes" id="UP001446205">
    <property type="component" value="Unassembled WGS sequence"/>
</dbReference>
<sequence length="310" mass="32969">MADAHLLDGMLGRALDYAGLALIASPALWQVLTRSAGPHRRLVLGGTLSATAGALISLHAVTLMAFSPFVPDNSSALEIAELDLGLGDYHQVLSSSAFGKAWLLHVLTLLAAALISGHGRMTCAKAWTSLILAGISAAGLAFMGHAGEYGWQSWLYMTDLLHLGAALTWLAGLSMLTVDRLGGYGQIDLPAIGRFSRLAGWLMAGAMASGLLRLYLQGVSRTALLEDIYGWVLAGKLLALVSVLLSAWSLRRWLATSEGMGNPPWRRFDDRLSAEFFFAAVLILMAALLTQLPPPPPDPVPATPRYLPSG</sequence>
<keyword evidence="2" id="KW-1003">Cell membrane</keyword>
<dbReference type="InterPro" id="IPR032694">
    <property type="entry name" value="CopC/D"/>
</dbReference>
<dbReference type="EMBL" id="JBBPCO010000012">
    <property type="protein sequence ID" value="MEK8090533.1"/>
    <property type="molecule type" value="Genomic_DNA"/>
</dbReference>
<evidence type="ECO:0000256" key="6">
    <source>
        <dbReference type="SAM" id="Phobius"/>
    </source>
</evidence>
<dbReference type="Pfam" id="PF05425">
    <property type="entry name" value="CopD"/>
    <property type="match status" value="1"/>
</dbReference>
<proteinExistence type="predicted"/>
<keyword evidence="5 6" id="KW-0472">Membrane</keyword>
<evidence type="ECO:0000313" key="8">
    <source>
        <dbReference type="EMBL" id="MEK8090533.1"/>
    </source>
</evidence>
<dbReference type="PANTHER" id="PTHR34820:SF4">
    <property type="entry name" value="INNER MEMBRANE PROTEIN YEBZ"/>
    <property type="match status" value="1"/>
</dbReference>
<evidence type="ECO:0000256" key="5">
    <source>
        <dbReference type="ARBA" id="ARBA00023136"/>
    </source>
</evidence>
<feature type="transmembrane region" description="Helical" evidence="6">
    <location>
        <begin position="272"/>
        <end position="292"/>
    </location>
</feature>
<evidence type="ECO:0000256" key="2">
    <source>
        <dbReference type="ARBA" id="ARBA00022475"/>
    </source>
</evidence>
<feature type="transmembrane region" description="Helical" evidence="6">
    <location>
        <begin position="14"/>
        <end position="32"/>
    </location>
</feature>
<feature type="transmembrane region" description="Helical" evidence="6">
    <location>
        <begin position="153"/>
        <end position="178"/>
    </location>
</feature>
<keyword evidence="4 6" id="KW-1133">Transmembrane helix</keyword>
<evidence type="ECO:0000259" key="7">
    <source>
        <dbReference type="Pfam" id="PF05425"/>
    </source>
</evidence>
<feature type="transmembrane region" description="Helical" evidence="6">
    <location>
        <begin position="198"/>
        <end position="216"/>
    </location>
</feature>
<comment type="caution">
    <text evidence="8">The sequence shown here is derived from an EMBL/GenBank/DDBJ whole genome shotgun (WGS) entry which is preliminary data.</text>
</comment>
<evidence type="ECO:0000256" key="4">
    <source>
        <dbReference type="ARBA" id="ARBA00022989"/>
    </source>
</evidence>
<dbReference type="PANTHER" id="PTHR34820">
    <property type="entry name" value="INNER MEMBRANE PROTEIN YEBZ"/>
    <property type="match status" value="1"/>
</dbReference>
<feature type="transmembrane region" description="Helical" evidence="6">
    <location>
        <begin position="44"/>
        <end position="66"/>
    </location>
</feature>
<name>A0ABU9DAH7_9PROT</name>
<accession>A0ABU9DAH7</accession>
<keyword evidence="9" id="KW-1185">Reference proteome</keyword>
<dbReference type="RefSeq" id="WP_341371585.1">
    <property type="nucleotide sequence ID" value="NZ_JBBPCO010000012.1"/>
</dbReference>
<evidence type="ECO:0000256" key="3">
    <source>
        <dbReference type="ARBA" id="ARBA00022692"/>
    </source>
</evidence>
<keyword evidence="3 6" id="KW-0812">Transmembrane</keyword>
<organism evidence="8 9">
    <name type="scientific">Thermithiobacillus plumbiphilus</name>
    <dbReference type="NCBI Taxonomy" id="1729899"/>
    <lineage>
        <taxon>Bacteria</taxon>
        <taxon>Pseudomonadati</taxon>
        <taxon>Pseudomonadota</taxon>
        <taxon>Acidithiobacillia</taxon>
        <taxon>Acidithiobacillales</taxon>
        <taxon>Thermithiobacillaceae</taxon>
        <taxon>Thermithiobacillus</taxon>
    </lineage>
</organism>
<evidence type="ECO:0000313" key="9">
    <source>
        <dbReference type="Proteomes" id="UP001446205"/>
    </source>
</evidence>